<evidence type="ECO:0000256" key="2">
    <source>
        <dbReference type="ARBA" id="ARBA00009223"/>
    </source>
</evidence>
<dbReference type="PANTHER" id="PTHR12933:SF0">
    <property type="entry name" value="U3 SMALL NUCLEOLAR RNA-ASSOCIATED PROTEIN 25 HOMOLOG"/>
    <property type="match status" value="1"/>
</dbReference>
<dbReference type="PANTHER" id="PTHR12933">
    <property type="entry name" value="ORF PROTEIN-RELATED"/>
    <property type="match status" value="1"/>
</dbReference>
<dbReference type="InterPro" id="IPR053939">
    <property type="entry name" value="UTP25_C"/>
</dbReference>
<dbReference type="InterPro" id="IPR010678">
    <property type="entry name" value="UTP25"/>
</dbReference>
<dbReference type="Pfam" id="PF06862">
    <property type="entry name" value="Utp25_C"/>
    <property type="match status" value="1"/>
</dbReference>
<dbReference type="Pfam" id="PF22916">
    <property type="entry name" value="UTP25_NTPase-like"/>
    <property type="match status" value="2"/>
</dbReference>
<organism evidence="7 8">
    <name type="scientific">Aduncisulcus paluster</name>
    <dbReference type="NCBI Taxonomy" id="2918883"/>
    <lineage>
        <taxon>Eukaryota</taxon>
        <taxon>Metamonada</taxon>
        <taxon>Carpediemonas-like organisms</taxon>
        <taxon>Aduncisulcus</taxon>
    </lineage>
</organism>
<dbReference type="Proteomes" id="UP001057375">
    <property type="component" value="Unassembled WGS sequence"/>
</dbReference>
<accession>A0ABQ5K6M6</accession>
<evidence type="ECO:0000313" key="8">
    <source>
        <dbReference type="Proteomes" id="UP001057375"/>
    </source>
</evidence>
<evidence type="ECO:0000256" key="3">
    <source>
        <dbReference type="ARBA" id="ARBA00023242"/>
    </source>
</evidence>
<evidence type="ECO:0000313" key="7">
    <source>
        <dbReference type="EMBL" id="GKT27597.1"/>
    </source>
</evidence>
<name>A0ABQ5K6M6_9EUKA</name>
<comment type="similarity">
    <text evidence="2">Belongs to the UTP25 family.</text>
</comment>
<comment type="caution">
    <text evidence="7">The sequence shown here is derived from an EMBL/GenBank/DDBJ whole genome shotgun (WGS) entry which is preliminary data.</text>
</comment>
<proteinExistence type="inferred from homology"/>
<reference evidence="7" key="1">
    <citation type="submission" date="2022-03" db="EMBL/GenBank/DDBJ databases">
        <title>Draft genome sequence of Aduncisulcus paluster, a free-living microaerophilic Fornicata.</title>
        <authorList>
            <person name="Yuyama I."/>
            <person name="Kume K."/>
            <person name="Tamura T."/>
            <person name="Inagaki Y."/>
            <person name="Hashimoto T."/>
        </authorList>
    </citation>
    <scope>NUCLEOTIDE SEQUENCE</scope>
    <source>
        <strain evidence="7">NY0171</strain>
    </source>
</reference>
<dbReference type="InterPro" id="IPR053940">
    <property type="entry name" value="UTP25_NTPase-like"/>
</dbReference>
<feature type="domain" description="UTP25 NTP hydrolase-like" evidence="6">
    <location>
        <begin position="89"/>
        <end position="204"/>
    </location>
</feature>
<keyword evidence="3" id="KW-0539">Nucleus</keyword>
<keyword evidence="8" id="KW-1185">Reference proteome</keyword>
<feature type="non-terminal residue" evidence="7">
    <location>
        <position position="608"/>
    </location>
</feature>
<feature type="domain" description="UTP25 NTP hydrolase-like" evidence="6">
    <location>
        <begin position="314"/>
        <end position="390"/>
    </location>
</feature>
<comment type="subcellular location">
    <subcellularLocation>
        <location evidence="1">Nucleus</location>
        <location evidence="1">Nucleolus</location>
    </subcellularLocation>
</comment>
<sequence length="608" mass="69730">MSSTPPKNHICCKVRSEFDRQAFRNDFARFIAKYVYDQRIDIKRHDMELKSYDMKYSIARAQTDSLLTSEPVEGGKRRYYHDLYKDIKFRPEHRDQGISRVCAVALLPTRNACLRFIGTLIQNTPYCGDDMTGNTVKDLLKAKGIKGWHTFVEAFSGDLELEHGTTENDYSERRKQGKLVKNMDYKQRFFGNNDDNFCVGVAINPRDSTSSSHSTSTTSIKGTGKDTGKDTGCKIVLLADLDRCDIIVASPLGLRIEIEKREKEADEQAKKEEKDGRIKKKYSTSSNLDHAAPNKFKRKFVLNPKYPVTARILLPSVRYLFLEQCEFIQMQNWLHLEYCIDILNLKPYSLANVDVSRVFLHELDKKSRSHRVNVIGSSFSFPKLEQLKSRLGKSCEIEYADPSEIKYYDDSKVVSRATTGTVSSYSTPLSLSINRYKPTHIISRSVSPSDSLMKQQRSHMDYILHEILVRVLCSKLNPQVLLVCPPLIFPEIRNYLARSELGEIKPMREECTRNGMNIVHLSQRLFIGVSDYDGPDVGRSAMGMLSDGVVRSVLMSERWYFYNRERLHGASNVIFLAPPFFPEFYVDFVKSLTHFVKGSTIMMLTNVF</sequence>
<evidence type="ECO:0000259" key="5">
    <source>
        <dbReference type="Pfam" id="PF06862"/>
    </source>
</evidence>
<evidence type="ECO:0000259" key="6">
    <source>
        <dbReference type="Pfam" id="PF22916"/>
    </source>
</evidence>
<gene>
    <name evidence="7" type="ORF">ADUPG1_013917</name>
</gene>
<feature type="compositionally biased region" description="Low complexity" evidence="4">
    <location>
        <begin position="207"/>
        <end position="222"/>
    </location>
</feature>
<evidence type="ECO:0000256" key="1">
    <source>
        <dbReference type="ARBA" id="ARBA00004604"/>
    </source>
</evidence>
<protein>
    <submittedName>
        <fullName evidence="7">U3 small nucleolar RNA-associated protein 25 like protein</fullName>
    </submittedName>
</protein>
<feature type="domain" description="UTP25 C-terminal" evidence="5">
    <location>
        <begin position="449"/>
        <end position="597"/>
    </location>
</feature>
<evidence type="ECO:0000256" key="4">
    <source>
        <dbReference type="SAM" id="MobiDB-lite"/>
    </source>
</evidence>
<feature type="region of interest" description="Disordered" evidence="4">
    <location>
        <begin position="207"/>
        <end position="227"/>
    </location>
</feature>
<dbReference type="EMBL" id="BQXS01012757">
    <property type="protein sequence ID" value="GKT27597.1"/>
    <property type="molecule type" value="Genomic_DNA"/>
</dbReference>